<dbReference type="Gene3D" id="3.40.50.1110">
    <property type="entry name" value="SGNH hydrolase"/>
    <property type="match status" value="1"/>
</dbReference>
<dbReference type="PANTHER" id="PTHR45642:SF95">
    <property type="entry name" value="GDSL-LIKE LIPASE_ACYLHYDROLASE FAMILY PROTEIN, EXPRESSED"/>
    <property type="match status" value="1"/>
</dbReference>
<reference evidence="3 4" key="1">
    <citation type="submission" date="2020-08" db="EMBL/GenBank/DDBJ databases">
        <title>Plant Genome Project.</title>
        <authorList>
            <person name="Zhang R.-G."/>
        </authorList>
    </citation>
    <scope>NUCLEOTIDE SEQUENCE [LARGE SCALE GENOMIC DNA]</scope>
    <source>
        <tissue evidence="3">Rhizome</tissue>
    </source>
</reference>
<comment type="similarity">
    <text evidence="1">Belongs to the 'GDSL' lipolytic enzyme family.</text>
</comment>
<proteinExistence type="inferred from homology"/>
<name>A0A8J5ING5_ZINOF</name>
<keyword evidence="2" id="KW-0472">Membrane</keyword>
<dbReference type="GO" id="GO:0016788">
    <property type="term" value="F:hydrolase activity, acting on ester bonds"/>
    <property type="evidence" value="ECO:0007669"/>
    <property type="project" value="InterPro"/>
</dbReference>
<keyword evidence="2" id="KW-1133">Transmembrane helix</keyword>
<organism evidence="3 4">
    <name type="scientific">Zingiber officinale</name>
    <name type="common">Ginger</name>
    <name type="synonym">Amomum zingiber</name>
    <dbReference type="NCBI Taxonomy" id="94328"/>
    <lineage>
        <taxon>Eukaryota</taxon>
        <taxon>Viridiplantae</taxon>
        <taxon>Streptophyta</taxon>
        <taxon>Embryophyta</taxon>
        <taxon>Tracheophyta</taxon>
        <taxon>Spermatophyta</taxon>
        <taxon>Magnoliopsida</taxon>
        <taxon>Liliopsida</taxon>
        <taxon>Zingiberales</taxon>
        <taxon>Zingiberaceae</taxon>
        <taxon>Zingiber</taxon>
    </lineage>
</organism>
<dbReference type="PANTHER" id="PTHR45642">
    <property type="entry name" value="GDSL ESTERASE/LIPASE EXL3"/>
    <property type="match status" value="1"/>
</dbReference>
<keyword evidence="4" id="KW-1185">Reference proteome</keyword>
<feature type="transmembrane region" description="Helical" evidence="2">
    <location>
        <begin position="6"/>
        <end position="25"/>
    </location>
</feature>
<protein>
    <submittedName>
        <fullName evidence="3">Uncharacterized protein</fullName>
    </submittedName>
</protein>
<evidence type="ECO:0000256" key="2">
    <source>
        <dbReference type="SAM" id="Phobius"/>
    </source>
</evidence>
<evidence type="ECO:0000313" key="4">
    <source>
        <dbReference type="Proteomes" id="UP000734854"/>
    </source>
</evidence>
<dbReference type="InterPro" id="IPR050592">
    <property type="entry name" value="GDSL_lipolytic_enzyme"/>
</dbReference>
<evidence type="ECO:0000256" key="1">
    <source>
        <dbReference type="ARBA" id="ARBA00008668"/>
    </source>
</evidence>
<sequence length="327" mass="36288">MYQTNYVLPSIIVVILFLILFRIPITISQERPPIPAVLVFGDSIVDPGNNNMLITPARANFPPYGRDFPGHEPTGRFSNGRIPPDIIGDQEIINSLCISIRHCSDLSLSSHHLYSIAVSLLRIKDLLPPYRAPDLENQELLTGVSFASAASGFDNLTATVPKVFSLWDQLEMYKEYKRKLIAIAGEAAADAIIRESPHVIFSGNNDILTTYFFSTIRQRTFDLPSYINYLVNAAGSFVNELYKLGARRIVVAGVPPLGCVPAARTVGGGENRDCVETYNQASTLFNLELSRSLEQLNVDLFGARIIYLNIYDTVMDLIQHGSDYGKE</sequence>
<evidence type="ECO:0000313" key="3">
    <source>
        <dbReference type="EMBL" id="KAG6538219.1"/>
    </source>
</evidence>
<keyword evidence="2" id="KW-0812">Transmembrane</keyword>
<dbReference type="Proteomes" id="UP000734854">
    <property type="component" value="Unassembled WGS sequence"/>
</dbReference>
<dbReference type="Pfam" id="PF00657">
    <property type="entry name" value="Lipase_GDSL"/>
    <property type="match status" value="1"/>
</dbReference>
<dbReference type="CDD" id="cd01837">
    <property type="entry name" value="SGNH_plant_lipase_like"/>
    <property type="match status" value="1"/>
</dbReference>
<dbReference type="AlphaFoldDB" id="A0A8J5ING5"/>
<dbReference type="InterPro" id="IPR035669">
    <property type="entry name" value="SGNH_plant_lipase-like"/>
</dbReference>
<accession>A0A8J5ING5</accession>
<gene>
    <name evidence="3" type="ORF">ZIOFF_003331</name>
</gene>
<dbReference type="EMBL" id="JACMSC010000001">
    <property type="protein sequence ID" value="KAG6538219.1"/>
    <property type="molecule type" value="Genomic_DNA"/>
</dbReference>
<dbReference type="InterPro" id="IPR001087">
    <property type="entry name" value="GDSL"/>
</dbReference>
<dbReference type="InterPro" id="IPR036514">
    <property type="entry name" value="SGNH_hydro_sf"/>
</dbReference>
<comment type="caution">
    <text evidence="3">The sequence shown here is derived from an EMBL/GenBank/DDBJ whole genome shotgun (WGS) entry which is preliminary data.</text>
</comment>